<evidence type="ECO:0000256" key="4">
    <source>
        <dbReference type="ARBA" id="ARBA00022679"/>
    </source>
</evidence>
<dbReference type="AlphaFoldDB" id="A0A645CD81"/>
<evidence type="ECO:0000256" key="3">
    <source>
        <dbReference type="ARBA" id="ARBA00009225"/>
    </source>
</evidence>
<reference evidence="12" key="1">
    <citation type="submission" date="2019-08" db="EMBL/GenBank/DDBJ databases">
        <authorList>
            <person name="Kucharzyk K."/>
            <person name="Murdoch R.W."/>
            <person name="Higgins S."/>
            <person name="Loffler F."/>
        </authorList>
    </citation>
    <scope>NUCLEOTIDE SEQUENCE</scope>
</reference>
<dbReference type="SUPFAM" id="SSF53067">
    <property type="entry name" value="Actin-like ATPase domain"/>
    <property type="match status" value="2"/>
</dbReference>
<dbReference type="InterPro" id="IPR043129">
    <property type="entry name" value="ATPase_NBD"/>
</dbReference>
<dbReference type="InterPro" id="IPR022673">
    <property type="entry name" value="Hexokinase_C"/>
</dbReference>
<dbReference type="GO" id="GO:0001678">
    <property type="term" value="P:intracellular glucose homeostasis"/>
    <property type="evidence" value="ECO:0007669"/>
    <property type="project" value="InterPro"/>
</dbReference>
<keyword evidence="4" id="KW-0808">Transferase</keyword>
<dbReference type="GO" id="GO:0006006">
    <property type="term" value="P:glucose metabolic process"/>
    <property type="evidence" value="ECO:0007669"/>
    <property type="project" value="TreeGrafter"/>
</dbReference>
<gene>
    <name evidence="12" type="ORF">SDC9_121898</name>
</gene>
<evidence type="ECO:0000256" key="5">
    <source>
        <dbReference type="ARBA" id="ARBA00022741"/>
    </source>
</evidence>
<protein>
    <submittedName>
        <fullName evidence="12">Uncharacterized protein</fullName>
    </submittedName>
</protein>
<dbReference type="InterPro" id="IPR022672">
    <property type="entry name" value="Hexokinase_N"/>
</dbReference>
<dbReference type="Pfam" id="PF00349">
    <property type="entry name" value="Hexokinase_1"/>
    <property type="match status" value="1"/>
</dbReference>
<dbReference type="GO" id="GO:0005524">
    <property type="term" value="F:ATP binding"/>
    <property type="evidence" value="ECO:0007669"/>
    <property type="project" value="UniProtKB-KW"/>
</dbReference>
<name>A0A645CD81_9ZZZZ</name>
<comment type="caution">
    <text evidence="12">The sequence shown here is derived from an EMBL/GenBank/DDBJ whole genome shotgun (WGS) entry which is preliminary data.</text>
</comment>
<evidence type="ECO:0000313" key="12">
    <source>
        <dbReference type="EMBL" id="MPM74909.1"/>
    </source>
</evidence>
<evidence type="ECO:0000256" key="9">
    <source>
        <dbReference type="ARBA" id="ARBA00047905"/>
    </source>
</evidence>
<comment type="pathway">
    <text evidence="1">Carbohydrate degradation.</text>
</comment>
<keyword evidence="7" id="KW-0067">ATP-binding</keyword>
<evidence type="ECO:0000259" key="10">
    <source>
        <dbReference type="Pfam" id="PF00349"/>
    </source>
</evidence>
<evidence type="ECO:0000256" key="6">
    <source>
        <dbReference type="ARBA" id="ARBA00022777"/>
    </source>
</evidence>
<evidence type="ECO:0000256" key="7">
    <source>
        <dbReference type="ARBA" id="ARBA00022840"/>
    </source>
</evidence>
<dbReference type="Gene3D" id="3.40.367.20">
    <property type="match status" value="1"/>
</dbReference>
<feature type="domain" description="Hexokinase N-terminal" evidence="10">
    <location>
        <begin position="1"/>
        <end position="43"/>
    </location>
</feature>
<proteinExistence type="inferred from homology"/>
<dbReference type="GO" id="GO:0005739">
    <property type="term" value="C:mitochondrion"/>
    <property type="evidence" value="ECO:0007669"/>
    <property type="project" value="TreeGrafter"/>
</dbReference>
<accession>A0A645CD81</accession>
<sequence>MLPSYLAAPKGSETGLYLTQDFGGANVRISLVELHGGGRFSDYALNKDIAIDGSLFEKLPGYAAVIRETISIFDRRLADKTAISLVKDGSGSGVGAAIAAAMASK</sequence>
<keyword evidence="8" id="KW-0324">Glycolysis</keyword>
<dbReference type="EMBL" id="VSSQ01026275">
    <property type="protein sequence ID" value="MPM74909.1"/>
    <property type="molecule type" value="Genomic_DNA"/>
</dbReference>
<organism evidence="12">
    <name type="scientific">bioreactor metagenome</name>
    <dbReference type="NCBI Taxonomy" id="1076179"/>
    <lineage>
        <taxon>unclassified sequences</taxon>
        <taxon>metagenomes</taxon>
        <taxon>ecological metagenomes</taxon>
    </lineage>
</organism>
<evidence type="ECO:0000259" key="11">
    <source>
        <dbReference type="Pfam" id="PF03727"/>
    </source>
</evidence>
<dbReference type="InterPro" id="IPR001312">
    <property type="entry name" value="Hexokinase"/>
</dbReference>
<evidence type="ECO:0000256" key="1">
    <source>
        <dbReference type="ARBA" id="ARBA00004921"/>
    </source>
</evidence>
<comment type="catalytic activity">
    <reaction evidence="9">
        <text>D-fructose + ATP = D-fructose 6-phosphate + ADP + H(+)</text>
        <dbReference type="Rhea" id="RHEA:16125"/>
        <dbReference type="ChEBI" id="CHEBI:15378"/>
        <dbReference type="ChEBI" id="CHEBI:30616"/>
        <dbReference type="ChEBI" id="CHEBI:37721"/>
        <dbReference type="ChEBI" id="CHEBI:61527"/>
        <dbReference type="ChEBI" id="CHEBI:456216"/>
        <dbReference type="EC" id="2.7.1.1"/>
    </reaction>
    <physiologicalReaction direction="left-to-right" evidence="9">
        <dbReference type="Rhea" id="RHEA:16126"/>
    </physiologicalReaction>
</comment>
<dbReference type="GO" id="GO:0005536">
    <property type="term" value="F:D-glucose binding"/>
    <property type="evidence" value="ECO:0007669"/>
    <property type="project" value="InterPro"/>
</dbReference>
<evidence type="ECO:0000256" key="2">
    <source>
        <dbReference type="ARBA" id="ARBA00005007"/>
    </source>
</evidence>
<dbReference type="Pfam" id="PF03727">
    <property type="entry name" value="Hexokinase_2"/>
    <property type="match status" value="1"/>
</dbReference>
<keyword evidence="6" id="KW-0418">Kinase</keyword>
<evidence type="ECO:0000256" key="8">
    <source>
        <dbReference type="ARBA" id="ARBA00023152"/>
    </source>
</evidence>
<keyword evidence="5" id="KW-0547">Nucleotide-binding</keyword>
<dbReference type="PANTHER" id="PTHR19443">
    <property type="entry name" value="HEXOKINASE"/>
    <property type="match status" value="1"/>
</dbReference>
<comment type="pathway">
    <text evidence="2">Carbohydrate metabolism.</text>
</comment>
<dbReference type="GO" id="GO:0008865">
    <property type="term" value="F:fructokinase activity"/>
    <property type="evidence" value="ECO:0007669"/>
    <property type="project" value="TreeGrafter"/>
</dbReference>
<comment type="similarity">
    <text evidence="3">Belongs to the hexokinase family.</text>
</comment>
<dbReference type="PANTHER" id="PTHR19443:SF16">
    <property type="entry name" value="HEXOKINASE TYPE 1-RELATED"/>
    <property type="match status" value="1"/>
</dbReference>
<dbReference type="GO" id="GO:0004340">
    <property type="term" value="F:glucokinase activity"/>
    <property type="evidence" value="ECO:0007669"/>
    <property type="project" value="TreeGrafter"/>
</dbReference>
<feature type="domain" description="Hexokinase C-terminal" evidence="11">
    <location>
        <begin position="46"/>
        <end position="102"/>
    </location>
</feature>
<dbReference type="GO" id="GO:0006096">
    <property type="term" value="P:glycolytic process"/>
    <property type="evidence" value="ECO:0007669"/>
    <property type="project" value="UniProtKB-KW"/>
</dbReference>
<dbReference type="GO" id="GO:0005829">
    <property type="term" value="C:cytosol"/>
    <property type="evidence" value="ECO:0007669"/>
    <property type="project" value="TreeGrafter"/>
</dbReference>